<proteinExistence type="predicted"/>
<reference evidence="2" key="1">
    <citation type="submission" date="2021-01" db="EMBL/GenBank/DDBJ databases">
        <authorList>
            <consortium name="Genoscope - CEA"/>
            <person name="William W."/>
        </authorList>
    </citation>
    <scope>NUCLEOTIDE SEQUENCE</scope>
</reference>
<dbReference type="Proteomes" id="UP000692954">
    <property type="component" value="Unassembled WGS sequence"/>
</dbReference>
<dbReference type="AlphaFoldDB" id="A0A8S1QMD2"/>
<dbReference type="EMBL" id="CAJJDN010000109">
    <property type="protein sequence ID" value="CAD8115747.1"/>
    <property type="molecule type" value="Genomic_DNA"/>
</dbReference>
<keyword evidence="3" id="KW-1185">Reference proteome</keyword>
<feature type="coiled-coil region" evidence="1">
    <location>
        <begin position="169"/>
        <end position="196"/>
    </location>
</feature>
<evidence type="ECO:0000256" key="1">
    <source>
        <dbReference type="SAM" id="Coils"/>
    </source>
</evidence>
<comment type="caution">
    <text evidence="2">The sequence shown here is derived from an EMBL/GenBank/DDBJ whole genome shotgun (WGS) entry which is preliminary data.</text>
</comment>
<sequence length="387" mass="43936">MNYFPCPIHNGHVLSIICTDKSCNDTILICPLCEHADHQNHQTLPLKIMLQLVETAQTNTNEQNNYSILDVSLFLDRSHNECLRTVQRFNHALENTSKQLIKKLDTYYLDLKNQLKAFANSKIPIHYLLDSVNIYTDFQQYKKNIQQILEQFAFGNGIASRQSIDAAIMNACKTQISQLNDQLIDLQNEFDAKVDNLGNLFRAQPITSTVDLVQSISFQFSSQFKGANIAISGQNLIAEQKTSESNGQRFTICEPYIPKNGIYKFGFKVIKYAGWIGIGVCHREVIVNANYKFNYTNIGHGSYLISNNAYSWSHLQKDLNSAHKSFDFGVGDIIVIEVDIPKKKITWQKKKTQIKFTMNLDTSQDLYPCANLCSPGDTVEIINKVEA</sequence>
<name>A0A8S1QMD2_9CILI</name>
<gene>
    <name evidence="2" type="ORF">PSON_ATCC_30995.1.T1090081</name>
</gene>
<evidence type="ECO:0000313" key="3">
    <source>
        <dbReference type="Proteomes" id="UP000692954"/>
    </source>
</evidence>
<keyword evidence="1" id="KW-0175">Coiled coil</keyword>
<protein>
    <submittedName>
        <fullName evidence="2">Uncharacterized protein</fullName>
    </submittedName>
</protein>
<dbReference type="OrthoDB" id="312779at2759"/>
<evidence type="ECO:0000313" key="2">
    <source>
        <dbReference type="EMBL" id="CAD8115747.1"/>
    </source>
</evidence>
<organism evidence="2 3">
    <name type="scientific">Paramecium sonneborni</name>
    <dbReference type="NCBI Taxonomy" id="65129"/>
    <lineage>
        <taxon>Eukaryota</taxon>
        <taxon>Sar</taxon>
        <taxon>Alveolata</taxon>
        <taxon>Ciliophora</taxon>
        <taxon>Intramacronucleata</taxon>
        <taxon>Oligohymenophorea</taxon>
        <taxon>Peniculida</taxon>
        <taxon>Parameciidae</taxon>
        <taxon>Paramecium</taxon>
    </lineage>
</organism>
<accession>A0A8S1QMD2</accession>